<evidence type="ECO:0000256" key="1">
    <source>
        <dbReference type="SAM" id="SignalP"/>
    </source>
</evidence>
<dbReference type="Proteomes" id="UP001500571">
    <property type="component" value="Unassembled WGS sequence"/>
</dbReference>
<feature type="chain" id="PRO_5045704679" evidence="1">
    <location>
        <begin position="21"/>
        <end position="172"/>
    </location>
</feature>
<name>A0ABN2QF42_9ACTN</name>
<keyword evidence="1" id="KW-0732">Signal</keyword>
<gene>
    <name evidence="2" type="ORF">GCM10009798_07870</name>
</gene>
<feature type="signal peptide" evidence="1">
    <location>
        <begin position="1"/>
        <end position="20"/>
    </location>
</feature>
<accession>A0ABN2QF42</accession>
<evidence type="ECO:0000313" key="3">
    <source>
        <dbReference type="Proteomes" id="UP001500571"/>
    </source>
</evidence>
<comment type="caution">
    <text evidence="2">The sequence shown here is derived from an EMBL/GenBank/DDBJ whole genome shotgun (WGS) entry which is preliminary data.</text>
</comment>
<keyword evidence="3" id="KW-1185">Reference proteome</keyword>
<reference evidence="2 3" key="1">
    <citation type="journal article" date="2019" name="Int. J. Syst. Evol. Microbiol.">
        <title>The Global Catalogue of Microorganisms (GCM) 10K type strain sequencing project: providing services to taxonomists for standard genome sequencing and annotation.</title>
        <authorList>
            <consortium name="The Broad Institute Genomics Platform"/>
            <consortium name="The Broad Institute Genome Sequencing Center for Infectious Disease"/>
            <person name="Wu L."/>
            <person name="Ma J."/>
        </authorList>
    </citation>
    <scope>NUCLEOTIDE SEQUENCE [LARGE SCALE GENOMIC DNA]</scope>
    <source>
        <strain evidence="2 3">JCM 15309</strain>
    </source>
</reference>
<evidence type="ECO:0000313" key="2">
    <source>
        <dbReference type="EMBL" id="GAA1950971.1"/>
    </source>
</evidence>
<protein>
    <submittedName>
        <fullName evidence="2">Uncharacterized protein</fullName>
    </submittedName>
</protein>
<sequence>MSLRRLLICTACLASLLAFSADLDRADASAPDRSGRCLSAVHDRQLRVRIYPARGWHVRCVSSIHVSGLSNVIGLTLSRSHLILVDAHRGDPLTTLAHELAHAFSLDRMSPGLRSRFTRRMGSRSFSTGTSWATTPAEIWAFNQARCAGYTTAARTRAVSCRVIRTFVRATS</sequence>
<proteinExistence type="predicted"/>
<organism evidence="2 3">
    <name type="scientific">Nocardioides panacihumi</name>
    <dbReference type="NCBI Taxonomy" id="400774"/>
    <lineage>
        <taxon>Bacteria</taxon>
        <taxon>Bacillati</taxon>
        <taxon>Actinomycetota</taxon>
        <taxon>Actinomycetes</taxon>
        <taxon>Propionibacteriales</taxon>
        <taxon>Nocardioidaceae</taxon>
        <taxon>Nocardioides</taxon>
    </lineage>
</organism>
<dbReference type="EMBL" id="BAAAPB010000001">
    <property type="protein sequence ID" value="GAA1950971.1"/>
    <property type="molecule type" value="Genomic_DNA"/>
</dbReference>
<dbReference type="RefSeq" id="WP_344042618.1">
    <property type="nucleotide sequence ID" value="NZ_BAAAPB010000001.1"/>
</dbReference>